<dbReference type="InterPro" id="IPR052040">
    <property type="entry name" value="GTPase/Isobutyryl-CoA_mutase"/>
</dbReference>
<organism evidence="5">
    <name type="scientific">marine metagenome</name>
    <dbReference type="NCBI Taxonomy" id="408172"/>
    <lineage>
        <taxon>unclassified sequences</taxon>
        <taxon>metagenomes</taxon>
        <taxon>ecological metagenomes</taxon>
    </lineage>
</organism>
<dbReference type="PANTHER" id="PTHR43087">
    <property type="entry name" value="LYSINE/ARGININE/ORNITHINE TRANSPORT SYSTEM KINASE"/>
    <property type="match status" value="1"/>
</dbReference>
<evidence type="ECO:0000256" key="1">
    <source>
        <dbReference type="ARBA" id="ARBA00022741"/>
    </source>
</evidence>
<evidence type="ECO:0000256" key="3">
    <source>
        <dbReference type="ARBA" id="ARBA00023134"/>
    </source>
</evidence>
<keyword evidence="4" id="KW-0143">Chaperone</keyword>
<evidence type="ECO:0000256" key="2">
    <source>
        <dbReference type="ARBA" id="ARBA00022801"/>
    </source>
</evidence>
<keyword evidence="2" id="KW-0378">Hydrolase</keyword>
<feature type="non-terminal residue" evidence="5">
    <location>
        <position position="1"/>
    </location>
</feature>
<accession>A0A382T3M1</accession>
<reference evidence="5" key="1">
    <citation type="submission" date="2018-05" db="EMBL/GenBank/DDBJ databases">
        <authorList>
            <person name="Lanie J.A."/>
            <person name="Ng W.-L."/>
            <person name="Kazmierczak K.M."/>
            <person name="Andrzejewski T.M."/>
            <person name="Davidsen T.M."/>
            <person name="Wayne K.J."/>
            <person name="Tettelin H."/>
            <person name="Glass J.I."/>
            <person name="Rusch D."/>
            <person name="Podicherti R."/>
            <person name="Tsui H.-C.T."/>
            <person name="Winkler M.E."/>
        </authorList>
    </citation>
    <scope>NUCLEOTIDE SEQUENCE</scope>
</reference>
<keyword evidence="3" id="KW-0342">GTP-binding</keyword>
<evidence type="ECO:0008006" key="6">
    <source>
        <dbReference type="Google" id="ProtNLM"/>
    </source>
</evidence>
<evidence type="ECO:0000256" key="4">
    <source>
        <dbReference type="ARBA" id="ARBA00023186"/>
    </source>
</evidence>
<feature type="non-terminal residue" evidence="5">
    <location>
        <position position="94"/>
    </location>
</feature>
<proteinExistence type="predicted"/>
<dbReference type="SUPFAM" id="SSF52540">
    <property type="entry name" value="P-loop containing nucleoside triphosphate hydrolases"/>
    <property type="match status" value="1"/>
</dbReference>
<dbReference type="EMBL" id="UINC01133205">
    <property type="protein sequence ID" value="SVD16008.1"/>
    <property type="molecule type" value="Genomic_DNA"/>
</dbReference>
<gene>
    <name evidence="5" type="ORF">METZ01_LOCUS368862</name>
</gene>
<dbReference type="PANTHER" id="PTHR43087:SF1">
    <property type="entry name" value="LAO_AO TRANSPORT SYSTEM ATPASE"/>
    <property type="match status" value="1"/>
</dbReference>
<evidence type="ECO:0000313" key="5">
    <source>
        <dbReference type="EMBL" id="SVD16008.1"/>
    </source>
</evidence>
<keyword evidence="1" id="KW-0547">Nucleotide-binding</keyword>
<dbReference type="Pfam" id="PF03308">
    <property type="entry name" value="MeaB"/>
    <property type="match status" value="1"/>
</dbReference>
<dbReference type="GO" id="GO:0016787">
    <property type="term" value="F:hydrolase activity"/>
    <property type="evidence" value="ECO:0007669"/>
    <property type="project" value="UniProtKB-KW"/>
</dbReference>
<dbReference type="GO" id="GO:0005525">
    <property type="term" value="F:GTP binding"/>
    <property type="evidence" value="ECO:0007669"/>
    <property type="project" value="UniProtKB-KW"/>
</dbReference>
<dbReference type="AlphaFoldDB" id="A0A382T3M1"/>
<dbReference type="InterPro" id="IPR027417">
    <property type="entry name" value="P-loop_NTPase"/>
</dbReference>
<protein>
    <recommendedName>
        <fullName evidence="6">G domain-containing protein</fullName>
    </recommendedName>
</protein>
<name>A0A382T3M1_9ZZZZ</name>
<dbReference type="Gene3D" id="3.40.50.300">
    <property type="entry name" value="P-loop containing nucleotide triphosphate hydrolases"/>
    <property type="match status" value="1"/>
</dbReference>
<sequence length="94" mass="9744">VSSDLIQSIRAQSKLAISKAISLIENNGEEGHPLLSDLFQYTGNAYRIGITGPPGAGKSSLTDNLISAYRLQDKTVAVIAVDPTSPFSGGAVLG</sequence>